<accession>A0A9Q0DUT6</accession>
<feature type="domain" description="Reverse transcriptase" evidence="2">
    <location>
        <begin position="152"/>
        <end position="232"/>
    </location>
</feature>
<keyword evidence="1" id="KW-0472">Membrane</keyword>
<comment type="caution">
    <text evidence="3">The sequence shown here is derived from an EMBL/GenBank/DDBJ whole genome shotgun (WGS) entry which is preliminary data.</text>
</comment>
<dbReference type="InterPro" id="IPR000477">
    <property type="entry name" value="RT_dom"/>
</dbReference>
<proteinExistence type="predicted"/>
<dbReference type="Proteomes" id="UP001148018">
    <property type="component" value="Unassembled WGS sequence"/>
</dbReference>
<reference evidence="3" key="1">
    <citation type="submission" date="2022-07" db="EMBL/GenBank/DDBJ databases">
        <title>Chromosome-level genome of Muraenolepis orangiensis.</title>
        <authorList>
            <person name="Kim J."/>
        </authorList>
    </citation>
    <scope>NUCLEOTIDE SEQUENCE</scope>
    <source>
        <strain evidence="3">KU_S4_2022</strain>
        <tissue evidence="3">Muscle</tissue>
    </source>
</reference>
<keyword evidence="1" id="KW-0812">Transmembrane</keyword>
<dbReference type="EMBL" id="JANIIK010000112">
    <property type="protein sequence ID" value="KAJ3594106.1"/>
    <property type="molecule type" value="Genomic_DNA"/>
</dbReference>
<dbReference type="AlphaFoldDB" id="A0A9Q0DUT6"/>
<dbReference type="InterPro" id="IPR053134">
    <property type="entry name" value="RNA-dir_DNA_polymerase"/>
</dbReference>
<dbReference type="InterPro" id="IPR043502">
    <property type="entry name" value="DNA/RNA_pol_sf"/>
</dbReference>
<keyword evidence="4" id="KW-1185">Reference proteome</keyword>
<dbReference type="SUPFAM" id="SSF56672">
    <property type="entry name" value="DNA/RNA polymerases"/>
    <property type="match status" value="1"/>
</dbReference>
<organism evidence="3 4">
    <name type="scientific">Muraenolepis orangiensis</name>
    <name type="common">Patagonian moray cod</name>
    <dbReference type="NCBI Taxonomy" id="630683"/>
    <lineage>
        <taxon>Eukaryota</taxon>
        <taxon>Metazoa</taxon>
        <taxon>Chordata</taxon>
        <taxon>Craniata</taxon>
        <taxon>Vertebrata</taxon>
        <taxon>Euteleostomi</taxon>
        <taxon>Actinopterygii</taxon>
        <taxon>Neopterygii</taxon>
        <taxon>Teleostei</taxon>
        <taxon>Neoteleostei</taxon>
        <taxon>Acanthomorphata</taxon>
        <taxon>Zeiogadaria</taxon>
        <taxon>Gadariae</taxon>
        <taxon>Gadiformes</taxon>
        <taxon>Muraenolepidoidei</taxon>
        <taxon>Muraenolepididae</taxon>
        <taxon>Muraenolepis</taxon>
    </lineage>
</organism>
<feature type="transmembrane region" description="Helical" evidence="1">
    <location>
        <begin position="53"/>
        <end position="77"/>
    </location>
</feature>
<protein>
    <recommendedName>
        <fullName evidence="2">Reverse transcriptase domain-containing protein</fullName>
    </recommendedName>
</protein>
<dbReference type="PANTHER" id="PTHR24559:SF440">
    <property type="entry name" value="RIBONUCLEASE H"/>
    <property type="match status" value="1"/>
</dbReference>
<dbReference type="CDD" id="cd01647">
    <property type="entry name" value="RT_LTR"/>
    <property type="match status" value="1"/>
</dbReference>
<evidence type="ECO:0000259" key="2">
    <source>
        <dbReference type="Pfam" id="PF00078"/>
    </source>
</evidence>
<name>A0A9Q0DUT6_9TELE</name>
<dbReference type="PANTHER" id="PTHR24559">
    <property type="entry name" value="TRANSPOSON TY3-I GAG-POL POLYPROTEIN"/>
    <property type="match status" value="1"/>
</dbReference>
<dbReference type="Gene3D" id="3.10.10.10">
    <property type="entry name" value="HIV Type 1 Reverse Transcriptase, subunit A, domain 1"/>
    <property type="match status" value="1"/>
</dbReference>
<sequence>MNGSVDRYDPVESLVLQSSVAIVLLFLGSSFFIMSIPLKDVKINDTEFIEPGFWLVFEVSVIVAIVIFITMSFLAGASLRSHGQRRLYNVSQPEKEAMRNYIAESLASGLIKPSSSPLAAGFFFFVAKKDGGLRPCIDYRALNDITVKNRIREGDEWKTAFNTHLGHYEYGVMPFGLSNAPGVFQGLVNDVLRDMLNIFVVVYLDDILIFSRSMEEHHQHVCLVLTAVGEQTLR</sequence>
<feature type="transmembrane region" description="Helical" evidence="1">
    <location>
        <begin position="14"/>
        <end position="33"/>
    </location>
</feature>
<evidence type="ECO:0000313" key="3">
    <source>
        <dbReference type="EMBL" id="KAJ3594106.1"/>
    </source>
</evidence>
<dbReference type="Pfam" id="PF00078">
    <property type="entry name" value="RVT_1"/>
    <property type="match status" value="1"/>
</dbReference>
<keyword evidence="1" id="KW-1133">Transmembrane helix</keyword>
<evidence type="ECO:0000313" key="4">
    <source>
        <dbReference type="Proteomes" id="UP001148018"/>
    </source>
</evidence>
<dbReference type="OrthoDB" id="8052860at2759"/>
<gene>
    <name evidence="3" type="ORF">NHX12_006438</name>
</gene>
<evidence type="ECO:0000256" key="1">
    <source>
        <dbReference type="SAM" id="Phobius"/>
    </source>
</evidence>